<feature type="coiled-coil region" evidence="2">
    <location>
        <begin position="24"/>
        <end position="51"/>
    </location>
</feature>
<dbReference type="InterPro" id="IPR016047">
    <property type="entry name" value="M23ase_b-sheet_dom"/>
</dbReference>
<gene>
    <name evidence="5" type="ORF">NWF35_10825</name>
</gene>
<dbReference type="EMBL" id="JANRHH010000037">
    <property type="protein sequence ID" value="MDN4594386.1"/>
    <property type="molecule type" value="Genomic_DNA"/>
</dbReference>
<evidence type="ECO:0000256" key="2">
    <source>
        <dbReference type="SAM" id="Coils"/>
    </source>
</evidence>
<reference evidence="5" key="1">
    <citation type="submission" date="2022-08" db="EMBL/GenBank/DDBJ databases">
        <title>Polycladomyces zharkentsis sp. nov., a novel thermophilic CMC and starch-degrading bacterium isolated from a geothermal spring in Kazakhstan.</title>
        <authorList>
            <person name="Mashzhan A."/>
            <person name="Kistaubaeva A."/>
            <person name="Javier-Lopez R."/>
            <person name="Birkeland N.-K."/>
        </authorList>
    </citation>
    <scope>NUCLEOTIDE SEQUENCE</scope>
    <source>
        <strain evidence="5">KSR 13</strain>
    </source>
</reference>
<keyword evidence="2" id="KW-0175">Coiled coil</keyword>
<evidence type="ECO:0000256" key="1">
    <source>
        <dbReference type="ARBA" id="ARBA00022729"/>
    </source>
</evidence>
<dbReference type="InterPro" id="IPR011055">
    <property type="entry name" value="Dup_hybrid_motif"/>
</dbReference>
<dbReference type="Pfam" id="PF01551">
    <property type="entry name" value="Peptidase_M23"/>
    <property type="match status" value="1"/>
</dbReference>
<evidence type="ECO:0000259" key="3">
    <source>
        <dbReference type="Pfam" id="PF01551"/>
    </source>
</evidence>
<evidence type="ECO:0000313" key="5">
    <source>
        <dbReference type="EMBL" id="MDN4594386.1"/>
    </source>
</evidence>
<dbReference type="CDD" id="cd12797">
    <property type="entry name" value="M23_peptidase"/>
    <property type="match status" value="1"/>
</dbReference>
<feature type="domain" description="M23ase beta-sheet core" evidence="3">
    <location>
        <begin position="252"/>
        <end position="348"/>
    </location>
</feature>
<dbReference type="SUPFAM" id="SSF51261">
    <property type="entry name" value="Duplicated hybrid motif"/>
    <property type="match status" value="1"/>
</dbReference>
<evidence type="ECO:0000313" key="6">
    <source>
        <dbReference type="Proteomes" id="UP001174196"/>
    </source>
</evidence>
<dbReference type="RefSeq" id="WP_301239059.1">
    <property type="nucleotide sequence ID" value="NZ_JANRHH010000037.1"/>
</dbReference>
<accession>A0ABT8INN1</accession>
<dbReference type="Gene3D" id="2.70.70.10">
    <property type="entry name" value="Glucose Permease (Domain IIA)"/>
    <property type="match status" value="1"/>
</dbReference>
<dbReference type="PANTHER" id="PTHR21666:SF270">
    <property type="entry name" value="MUREIN HYDROLASE ACTIVATOR ENVC"/>
    <property type="match status" value="1"/>
</dbReference>
<dbReference type="PANTHER" id="PTHR21666">
    <property type="entry name" value="PEPTIDASE-RELATED"/>
    <property type="match status" value="1"/>
</dbReference>
<dbReference type="InterPro" id="IPR057309">
    <property type="entry name" value="PcsB_CC"/>
</dbReference>
<evidence type="ECO:0000259" key="4">
    <source>
        <dbReference type="Pfam" id="PF24568"/>
    </source>
</evidence>
<feature type="domain" description="Peptidoglycan hydrolase PcsB coiled-coil" evidence="4">
    <location>
        <begin position="90"/>
        <end position="156"/>
    </location>
</feature>
<comment type="caution">
    <text evidence="5">The sequence shown here is derived from an EMBL/GenBank/DDBJ whole genome shotgun (WGS) entry which is preliminary data.</text>
</comment>
<feature type="coiled-coil region" evidence="2">
    <location>
        <begin position="182"/>
        <end position="209"/>
    </location>
</feature>
<dbReference type="Proteomes" id="UP001174196">
    <property type="component" value="Unassembled WGS sequence"/>
</dbReference>
<keyword evidence="6" id="KW-1185">Reference proteome</keyword>
<dbReference type="Gene3D" id="6.10.250.3150">
    <property type="match status" value="1"/>
</dbReference>
<dbReference type="InterPro" id="IPR050570">
    <property type="entry name" value="Cell_wall_metabolism_enzyme"/>
</dbReference>
<proteinExistence type="predicted"/>
<organism evidence="5 6">
    <name type="scientific">Polycladomyces subterraneus</name>
    <dbReference type="NCBI Taxonomy" id="1016997"/>
    <lineage>
        <taxon>Bacteria</taxon>
        <taxon>Bacillati</taxon>
        <taxon>Bacillota</taxon>
        <taxon>Bacilli</taxon>
        <taxon>Bacillales</taxon>
        <taxon>Thermoactinomycetaceae</taxon>
        <taxon>Polycladomyces</taxon>
    </lineage>
</organism>
<dbReference type="Pfam" id="PF24568">
    <property type="entry name" value="CC_PcsB"/>
    <property type="match status" value="1"/>
</dbReference>
<name>A0ABT8INN1_9BACL</name>
<sequence>MERRGWIGVMVVSLALAGWPADGVVHGEAKADQKKKELEQIQRQKNETQIDIQNLKPRLAAHKQKLTELDKQMYELGLQEKQAKAEWSRAEKEWQTRSAIFKQRVRMIYQSGNMGYMSALLQADSVEEFLVRFETLRLIVKQDRDILNRYFAAKARKEQVHQKLIAVQQQLTKTRVEAKTVYDRLAEQVNKNQTKLAHLEDEEEIKKEELQQIEKWAYSDGDWQGGLLMRPVNGLITSPYGWRVHPVTGRKRFHAGIDFGGPIGTPIHAAADGVVKESRPASGYGWIIILDHGGLTTLYGHMYGSTVRVSVGERIRRGQVIAEIGNAGTSTGPHLHFEVSKNGILQNPIQYLR</sequence>
<protein>
    <submittedName>
        <fullName evidence="5">Peptidoglycan DD-metalloendopeptidase family protein</fullName>
    </submittedName>
</protein>
<keyword evidence="1" id="KW-0732">Signal</keyword>